<comment type="caution">
    <text evidence="2">The sequence shown here is derived from an EMBL/GenBank/DDBJ whole genome shotgun (WGS) entry which is preliminary data.</text>
</comment>
<dbReference type="SUPFAM" id="SSF56037">
    <property type="entry name" value="PheT/TilS domain"/>
    <property type="match status" value="1"/>
</dbReference>
<dbReference type="Pfam" id="PF11734">
    <property type="entry name" value="TilS_C"/>
    <property type="match status" value="1"/>
</dbReference>
<reference evidence="2 3" key="1">
    <citation type="submission" date="2013-08" db="EMBL/GenBank/DDBJ databases">
        <authorList>
            <person name="Weinstock G."/>
            <person name="Sodergren E."/>
            <person name="Wylie T."/>
            <person name="Fulton L."/>
            <person name="Fulton R."/>
            <person name="Fronick C."/>
            <person name="O'Laughlin M."/>
            <person name="Godfrey J."/>
            <person name="Miner T."/>
            <person name="Herter B."/>
            <person name="Appelbaum E."/>
            <person name="Cordes M."/>
            <person name="Lek S."/>
            <person name="Wollam A."/>
            <person name="Pepin K.H."/>
            <person name="Palsikar V.B."/>
            <person name="Mitreva M."/>
            <person name="Wilson R.K."/>
        </authorList>
    </citation>
    <scope>NUCLEOTIDE SEQUENCE [LARGE SCALE GENOMIC DNA]</scope>
    <source>
        <strain evidence="2 3">ATCC BAA-474</strain>
    </source>
</reference>
<sequence>MNTNGSKVIKLEKGFILKKQYKNIWIEKEKKDKLEKVNKLVTEKIPFKIIFNSYVVEAIEDNKSFGKNEFLTNLKIGDTIEIRMRKDGDKIRPLGMESYKKLKDVFINEKIPKDLRGEIPLILKDDEIVWASGVKKSESFKGEENKKGIKLIIRRQDEE</sequence>
<dbReference type="STRING" id="1319815.HMPREF0202_01574"/>
<gene>
    <name evidence="2" type="ORF">HMPREF0202_01574</name>
</gene>
<dbReference type="HOGENOM" id="CLU_1657685_0_0_0"/>
<dbReference type="Proteomes" id="UP000017081">
    <property type="component" value="Unassembled WGS sequence"/>
</dbReference>
<name>U7VAI5_9FUSO</name>
<dbReference type="GO" id="GO:0008033">
    <property type="term" value="P:tRNA processing"/>
    <property type="evidence" value="ECO:0007669"/>
    <property type="project" value="InterPro"/>
</dbReference>
<dbReference type="EMBL" id="AXZF01000060">
    <property type="protein sequence ID" value="ERT68536.1"/>
    <property type="molecule type" value="Genomic_DNA"/>
</dbReference>
<dbReference type="GO" id="GO:0005737">
    <property type="term" value="C:cytoplasm"/>
    <property type="evidence" value="ECO:0007669"/>
    <property type="project" value="InterPro"/>
</dbReference>
<accession>U7VAI5</accession>
<evidence type="ECO:0000313" key="3">
    <source>
        <dbReference type="Proteomes" id="UP000017081"/>
    </source>
</evidence>
<evidence type="ECO:0000313" key="2">
    <source>
        <dbReference type="EMBL" id="ERT68536.1"/>
    </source>
</evidence>
<dbReference type="eggNOG" id="COG0037">
    <property type="taxonomic scope" value="Bacteria"/>
</dbReference>
<dbReference type="SMART" id="SM00977">
    <property type="entry name" value="TilS_C"/>
    <property type="match status" value="1"/>
</dbReference>
<proteinExistence type="predicted"/>
<keyword evidence="3" id="KW-1185">Reference proteome</keyword>
<dbReference type="NCBIfam" id="TIGR02433">
    <property type="entry name" value="lysidine_TilS_C"/>
    <property type="match status" value="1"/>
</dbReference>
<dbReference type="GO" id="GO:0016879">
    <property type="term" value="F:ligase activity, forming carbon-nitrogen bonds"/>
    <property type="evidence" value="ECO:0007669"/>
    <property type="project" value="InterPro"/>
</dbReference>
<organism evidence="2 3">
    <name type="scientific">Cetobacterium somerae ATCC BAA-474</name>
    <dbReference type="NCBI Taxonomy" id="1319815"/>
    <lineage>
        <taxon>Bacteria</taxon>
        <taxon>Fusobacteriati</taxon>
        <taxon>Fusobacteriota</taxon>
        <taxon>Fusobacteriia</taxon>
        <taxon>Fusobacteriales</taxon>
        <taxon>Fusobacteriaceae</taxon>
        <taxon>Cetobacterium</taxon>
    </lineage>
</organism>
<protein>
    <recommendedName>
        <fullName evidence="1">Lysidine-tRNA(Ile) synthetase C-terminal domain-containing protein</fullName>
    </recommendedName>
</protein>
<dbReference type="AlphaFoldDB" id="U7VAI5"/>
<feature type="domain" description="Lysidine-tRNA(Ile) synthetase C-terminal" evidence="1">
    <location>
        <begin position="80"/>
        <end position="153"/>
    </location>
</feature>
<evidence type="ECO:0000259" key="1">
    <source>
        <dbReference type="SMART" id="SM00977"/>
    </source>
</evidence>
<dbReference type="GO" id="GO:0005524">
    <property type="term" value="F:ATP binding"/>
    <property type="evidence" value="ECO:0007669"/>
    <property type="project" value="InterPro"/>
</dbReference>
<dbReference type="InterPro" id="IPR012796">
    <property type="entry name" value="Lysidine-tRNA-synth_C"/>
</dbReference>